<dbReference type="InterPro" id="IPR058668">
    <property type="entry name" value="NERD_dom"/>
</dbReference>
<dbReference type="Proteomes" id="UP000087171">
    <property type="component" value="Chromosome Ca8"/>
</dbReference>
<dbReference type="RefSeq" id="XP_027193442.1">
    <property type="nucleotide sequence ID" value="XM_027337641.1"/>
</dbReference>
<feature type="domain" description="NERD" evidence="1">
    <location>
        <begin position="68"/>
        <end position="117"/>
    </location>
</feature>
<gene>
    <name evidence="3" type="primary">LOC113788085</name>
</gene>
<evidence type="ECO:0000313" key="3">
    <source>
        <dbReference type="RefSeq" id="XP_027193442.1"/>
    </source>
</evidence>
<proteinExistence type="predicted"/>
<organism evidence="2 3">
    <name type="scientific">Cicer arietinum</name>
    <name type="common">Chickpea</name>
    <name type="synonym">Garbanzo</name>
    <dbReference type="NCBI Taxonomy" id="3827"/>
    <lineage>
        <taxon>Eukaryota</taxon>
        <taxon>Viridiplantae</taxon>
        <taxon>Streptophyta</taxon>
        <taxon>Embryophyta</taxon>
        <taxon>Tracheophyta</taxon>
        <taxon>Spermatophyta</taxon>
        <taxon>Magnoliopsida</taxon>
        <taxon>eudicotyledons</taxon>
        <taxon>Gunneridae</taxon>
        <taxon>Pentapetalae</taxon>
        <taxon>rosids</taxon>
        <taxon>fabids</taxon>
        <taxon>Fabales</taxon>
        <taxon>Fabaceae</taxon>
        <taxon>Papilionoideae</taxon>
        <taxon>50 kb inversion clade</taxon>
        <taxon>NPAAA clade</taxon>
        <taxon>Hologalegina</taxon>
        <taxon>IRL clade</taxon>
        <taxon>Cicereae</taxon>
        <taxon>Cicer</taxon>
    </lineage>
</organism>
<dbReference type="PANTHER" id="PTHR46695">
    <property type="entry name" value="ZINC FINGER CCCH DOMAIN-CONTAINING PROTEIN 44-RELATED"/>
    <property type="match status" value="1"/>
</dbReference>
<dbReference type="STRING" id="3827.A0A3Q7YES1"/>
<keyword evidence="2" id="KW-1185">Reference proteome</keyword>
<accession>A0A3Q7YES1</accession>
<name>A0A3Q7YES1_CICAR</name>
<evidence type="ECO:0000313" key="2">
    <source>
        <dbReference type="Proteomes" id="UP000087171"/>
    </source>
</evidence>
<protein>
    <submittedName>
        <fullName evidence="3">Zinc finger CCCH domain-containing protein 19-like</fullName>
    </submittedName>
</protein>
<dbReference type="PANTHER" id="PTHR46695:SF5">
    <property type="entry name" value="RNA POLYMERASE-ASSOCIATED PROTEIN RTF1 HOMOLOG"/>
    <property type="match status" value="1"/>
</dbReference>
<evidence type="ECO:0000259" key="1">
    <source>
        <dbReference type="Pfam" id="PF25980"/>
    </source>
</evidence>
<reference evidence="2" key="1">
    <citation type="journal article" date="2013" name="Nat. Biotechnol.">
        <title>Draft genome sequence of chickpea (Cicer arietinum) provides a resource for trait improvement.</title>
        <authorList>
            <person name="Varshney R.K."/>
            <person name="Song C."/>
            <person name="Saxena R.K."/>
            <person name="Azam S."/>
            <person name="Yu S."/>
            <person name="Sharpe A.G."/>
            <person name="Cannon S."/>
            <person name="Baek J."/>
            <person name="Rosen B.D."/>
            <person name="Tar'an B."/>
            <person name="Millan T."/>
            <person name="Zhang X."/>
            <person name="Ramsay L.D."/>
            <person name="Iwata A."/>
            <person name="Wang Y."/>
            <person name="Nelson W."/>
            <person name="Farmer A.D."/>
            <person name="Gaur P.M."/>
            <person name="Soderlund C."/>
            <person name="Penmetsa R.V."/>
            <person name="Xu C."/>
            <person name="Bharti A.K."/>
            <person name="He W."/>
            <person name="Winter P."/>
            <person name="Zhao S."/>
            <person name="Hane J.K."/>
            <person name="Carrasquilla-Garcia N."/>
            <person name="Condie J.A."/>
            <person name="Upadhyaya H.D."/>
            <person name="Luo M.C."/>
            <person name="Thudi M."/>
            <person name="Gowda C.L."/>
            <person name="Singh N.P."/>
            <person name="Lichtenzveig J."/>
            <person name="Gali K.K."/>
            <person name="Rubio J."/>
            <person name="Nadarajan N."/>
            <person name="Dolezel J."/>
            <person name="Bansal K.C."/>
            <person name="Xu X."/>
            <person name="Edwards D."/>
            <person name="Zhang G."/>
            <person name="Kahl G."/>
            <person name="Gil J."/>
            <person name="Singh K.B."/>
            <person name="Datta S.K."/>
            <person name="Jackson S.A."/>
            <person name="Wang J."/>
            <person name="Cook D.R."/>
        </authorList>
    </citation>
    <scope>NUCLEOTIDE SEQUENCE [LARGE SCALE GENOMIC DNA]</scope>
    <source>
        <strain evidence="2">cv. CDC Frontier</strain>
    </source>
</reference>
<reference evidence="3" key="2">
    <citation type="submission" date="2025-08" db="UniProtKB">
        <authorList>
            <consortium name="RefSeq"/>
        </authorList>
    </citation>
    <scope>IDENTIFICATION</scope>
    <source>
        <tissue evidence="3">Etiolated seedlings</tissue>
    </source>
</reference>
<dbReference type="OrthoDB" id="6415790at2759"/>
<dbReference type="AlphaFoldDB" id="A0A3Q7YES1"/>
<sequence length="142" mass="16608">MAEAPSGLNFLKLVSSPQHESQTTQQKAILVNRHYSDECKRLRQSIKCGLINRITVGDIQYKAIALQAVRVKDWLETEIVWLSHLRDRASEKGRRKELRECVEQLQLLETPEERQRRLEEIPEIHVDPFQVILGVEQRIILM</sequence>
<dbReference type="Pfam" id="PF25980">
    <property type="entry name" value="NERD_plant"/>
    <property type="match status" value="1"/>
</dbReference>